<dbReference type="Proteomes" id="UP000027834">
    <property type="component" value="Chromosome 2"/>
</dbReference>
<reference evidence="2" key="1">
    <citation type="submission" date="2014-04" db="EMBL/GenBank/DDBJ databases">
        <authorList>
            <person name="Ho Y.-N."/>
            <person name="Huang C.-C."/>
        </authorList>
    </citation>
    <scope>NUCLEOTIDE SEQUENCE</scope>
    <source>
        <strain evidence="2">869T2</strain>
    </source>
</reference>
<feature type="compositionally biased region" description="Basic and acidic residues" evidence="1">
    <location>
        <begin position="1"/>
        <end position="26"/>
    </location>
</feature>
<feature type="region of interest" description="Disordered" evidence="1">
    <location>
        <begin position="1"/>
        <end position="31"/>
    </location>
</feature>
<dbReference type="EMBL" id="CP072521">
    <property type="protein sequence ID" value="QTO22558.1"/>
    <property type="molecule type" value="Genomic_DNA"/>
</dbReference>
<sequence>MNLHSNEHDRGFPDKRTAAAHEDGRGRVPNARVAGLCDGWTRGARRMGRDNPDENLFLSGIWIV</sequence>
<proteinExistence type="predicted"/>
<evidence type="ECO:0000313" key="3">
    <source>
        <dbReference type="Proteomes" id="UP000027834"/>
    </source>
</evidence>
<gene>
    <name evidence="2" type="ORF">DT99_022015</name>
</gene>
<reference evidence="2" key="2">
    <citation type="submission" date="2021-03" db="EMBL/GenBank/DDBJ databases">
        <title>Complete genome sequence of Burkholderia seminalis 869T2.</title>
        <authorList>
            <person name="Hung S.-H."/>
            <person name="Huang C.-T."/>
            <person name="Huang C.-C."/>
            <person name="Kuo C.-H."/>
        </authorList>
    </citation>
    <scope>NUCLEOTIDE SEQUENCE</scope>
    <source>
        <strain evidence="2">869T2</strain>
    </source>
</reference>
<protein>
    <submittedName>
        <fullName evidence="2">Uncharacterized protein</fullName>
    </submittedName>
</protein>
<name>A0A8A8DD11_9BURK</name>
<keyword evidence="3" id="KW-1185">Reference proteome</keyword>
<dbReference type="AlphaFoldDB" id="A0A8A8DD11"/>
<accession>A0A8A8DD11</accession>
<organism evidence="2 3">
    <name type="scientific">Burkholderia seminalis</name>
    <dbReference type="NCBI Taxonomy" id="488731"/>
    <lineage>
        <taxon>Bacteria</taxon>
        <taxon>Pseudomonadati</taxon>
        <taxon>Pseudomonadota</taxon>
        <taxon>Betaproteobacteria</taxon>
        <taxon>Burkholderiales</taxon>
        <taxon>Burkholderiaceae</taxon>
        <taxon>Burkholderia</taxon>
        <taxon>Burkholderia cepacia complex</taxon>
    </lineage>
</organism>
<evidence type="ECO:0000313" key="2">
    <source>
        <dbReference type="EMBL" id="QTO22558.1"/>
    </source>
</evidence>
<dbReference type="RefSeq" id="WP_141727435.1">
    <property type="nucleotide sequence ID" value="NZ_CP072521.1"/>
</dbReference>
<evidence type="ECO:0000256" key="1">
    <source>
        <dbReference type="SAM" id="MobiDB-lite"/>
    </source>
</evidence>